<feature type="compositionally biased region" description="Basic and acidic residues" evidence="1">
    <location>
        <begin position="16"/>
        <end position="28"/>
    </location>
</feature>
<dbReference type="GO" id="GO:0003677">
    <property type="term" value="F:DNA binding"/>
    <property type="evidence" value="ECO:0007669"/>
    <property type="project" value="InterPro"/>
</dbReference>
<dbReference type="EMBL" id="CP050959">
    <property type="protein sequence ID" value="QIX74953.1"/>
    <property type="molecule type" value="Genomic_DNA"/>
</dbReference>
<dbReference type="PROSITE" id="PS50943">
    <property type="entry name" value="HTH_CROC1"/>
    <property type="match status" value="1"/>
</dbReference>
<feature type="compositionally biased region" description="Basic and acidic residues" evidence="1">
    <location>
        <begin position="37"/>
        <end position="46"/>
    </location>
</feature>
<organism evidence="4 5">
    <name type="scientific">Streptococcus gallolyticus</name>
    <dbReference type="NCBI Taxonomy" id="315405"/>
    <lineage>
        <taxon>Bacteria</taxon>
        <taxon>Bacillati</taxon>
        <taxon>Bacillota</taxon>
        <taxon>Bacilli</taxon>
        <taxon>Lactobacillales</taxon>
        <taxon>Streptococcaceae</taxon>
        <taxon>Streptococcus</taxon>
    </lineage>
</organism>
<dbReference type="EMBL" id="CP050959">
    <property type="protein sequence ID" value="QIX74964.1"/>
    <property type="molecule type" value="Genomic_DNA"/>
</dbReference>
<feature type="region of interest" description="Disordered" evidence="1">
    <location>
        <begin position="1"/>
        <end position="46"/>
    </location>
</feature>
<accession>A0AAE7CVF4</accession>
<evidence type="ECO:0000259" key="2">
    <source>
        <dbReference type="PROSITE" id="PS50943"/>
    </source>
</evidence>
<dbReference type="CDD" id="cd00093">
    <property type="entry name" value="HTH_XRE"/>
    <property type="match status" value="1"/>
</dbReference>
<evidence type="ECO:0000313" key="3">
    <source>
        <dbReference type="EMBL" id="QIX74953.1"/>
    </source>
</evidence>
<protein>
    <submittedName>
        <fullName evidence="4">Helix-turn-helix transcriptional regulator</fullName>
    </submittedName>
</protein>
<reference evidence="4 5" key="1">
    <citation type="submission" date="2019-09" db="EMBL/GenBank/DDBJ databases">
        <title>FDA dAtabase for Regulatory Grade micrObial Sequences (FDA-ARGOS): Supporting development and validation of Infectious Disease Dx tests.</title>
        <authorList>
            <person name="Sciortino C."/>
            <person name="Tallon L."/>
            <person name="Sadzewicz L."/>
            <person name="Vavikolanu K."/>
            <person name="Mehta A."/>
            <person name="Aluvathingal J."/>
            <person name="Nadendla S."/>
            <person name="Nandy P."/>
            <person name="Geyer C."/>
            <person name="Yan Y."/>
            <person name="Sichtig H."/>
        </authorList>
    </citation>
    <scope>NUCLEOTIDE SEQUENCE [LARGE SCALE GENOMIC DNA]</scope>
    <source>
        <strain evidence="4 5">FDAARGOS_666</strain>
    </source>
</reference>
<gene>
    <name evidence="3" type="ORF">FOB74_00105</name>
    <name evidence="4" type="ORF">FOB74_02055</name>
</gene>
<dbReference type="Gene3D" id="1.10.260.40">
    <property type="entry name" value="lambda repressor-like DNA-binding domains"/>
    <property type="match status" value="1"/>
</dbReference>
<dbReference type="InterPro" id="IPR010982">
    <property type="entry name" value="Lambda_DNA-bd_dom_sf"/>
</dbReference>
<proteinExistence type="predicted"/>
<dbReference type="InterPro" id="IPR001387">
    <property type="entry name" value="Cro/C1-type_HTH"/>
</dbReference>
<name>A0AAE7CVF4_9STRE</name>
<evidence type="ECO:0000313" key="5">
    <source>
        <dbReference type="Proteomes" id="UP000503130"/>
    </source>
</evidence>
<dbReference type="Proteomes" id="UP000503130">
    <property type="component" value="Chromosome"/>
</dbReference>
<evidence type="ECO:0000313" key="4">
    <source>
        <dbReference type="EMBL" id="QIX74964.1"/>
    </source>
</evidence>
<dbReference type="SUPFAM" id="SSF47413">
    <property type="entry name" value="lambda repressor-like DNA-binding domains"/>
    <property type="match status" value="1"/>
</dbReference>
<evidence type="ECO:0000256" key="1">
    <source>
        <dbReference type="SAM" id="MobiDB-lite"/>
    </source>
</evidence>
<dbReference type="Pfam" id="PF01381">
    <property type="entry name" value="HTH_3"/>
    <property type="match status" value="1"/>
</dbReference>
<sequence length="46" mass="5411">MVGEKLKQLRKPNHLSQEKLSEHIHVSRETISNGNKEFPEQKDIKE</sequence>
<dbReference type="RefSeq" id="WP_117479532.1">
    <property type="nucleotide sequence ID" value="NZ_JBIPJS010000022.1"/>
</dbReference>
<dbReference type="AlphaFoldDB" id="A0AAE7CVF4"/>
<feature type="domain" description="HTH cro/C1-type" evidence="2">
    <location>
        <begin position="6"/>
        <end position="33"/>
    </location>
</feature>